<evidence type="ECO:0000313" key="2">
    <source>
        <dbReference type="EMBL" id="CAI9106660.1"/>
    </source>
</evidence>
<dbReference type="AlphaFoldDB" id="A0AAV1DFR3"/>
<keyword evidence="3" id="KW-1185">Reference proteome</keyword>
<name>A0AAV1DFR3_OLDCO</name>
<dbReference type="Gene3D" id="3.30.50.10">
    <property type="entry name" value="Erythroid Transcription Factor GATA-1, subunit A"/>
    <property type="match status" value="1"/>
</dbReference>
<sequence length="113" mass="12439">MADPSNIPASGDRVRDDMDLTLRLRLPQYDNLKNLDNASGSSMNPNDKLDEPKIQDVNIPPPDHVAAPPVQLGMNNHVGSTLKRCHECGKEDTPIWRKGPNGPKVDFSVVGTW</sequence>
<gene>
    <name evidence="2" type="ORF">OLC1_LOCUS15127</name>
</gene>
<organism evidence="2 3">
    <name type="scientific">Oldenlandia corymbosa var. corymbosa</name>
    <dbReference type="NCBI Taxonomy" id="529605"/>
    <lineage>
        <taxon>Eukaryota</taxon>
        <taxon>Viridiplantae</taxon>
        <taxon>Streptophyta</taxon>
        <taxon>Embryophyta</taxon>
        <taxon>Tracheophyta</taxon>
        <taxon>Spermatophyta</taxon>
        <taxon>Magnoliopsida</taxon>
        <taxon>eudicotyledons</taxon>
        <taxon>Gunneridae</taxon>
        <taxon>Pentapetalae</taxon>
        <taxon>asterids</taxon>
        <taxon>lamiids</taxon>
        <taxon>Gentianales</taxon>
        <taxon>Rubiaceae</taxon>
        <taxon>Rubioideae</taxon>
        <taxon>Spermacoceae</taxon>
        <taxon>Hedyotis-Oldenlandia complex</taxon>
        <taxon>Oldenlandia</taxon>
    </lineage>
</organism>
<proteinExistence type="predicted"/>
<reference evidence="2" key="1">
    <citation type="submission" date="2023-03" db="EMBL/GenBank/DDBJ databases">
        <authorList>
            <person name="Julca I."/>
        </authorList>
    </citation>
    <scope>NUCLEOTIDE SEQUENCE</scope>
</reference>
<dbReference type="EMBL" id="OX459122">
    <property type="protein sequence ID" value="CAI9106660.1"/>
    <property type="molecule type" value="Genomic_DNA"/>
</dbReference>
<dbReference type="GO" id="GO:0008270">
    <property type="term" value="F:zinc ion binding"/>
    <property type="evidence" value="ECO:0007669"/>
    <property type="project" value="InterPro"/>
</dbReference>
<evidence type="ECO:0000313" key="3">
    <source>
        <dbReference type="Proteomes" id="UP001161247"/>
    </source>
</evidence>
<dbReference type="Proteomes" id="UP001161247">
    <property type="component" value="Chromosome 5"/>
</dbReference>
<feature type="compositionally biased region" description="Polar residues" evidence="1">
    <location>
        <begin position="34"/>
        <end position="45"/>
    </location>
</feature>
<evidence type="ECO:0000256" key="1">
    <source>
        <dbReference type="SAM" id="MobiDB-lite"/>
    </source>
</evidence>
<feature type="region of interest" description="Disordered" evidence="1">
    <location>
        <begin position="29"/>
        <end position="66"/>
    </location>
</feature>
<protein>
    <submittedName>
        <fullName evidence="2">OLC1v1005863C1</fullName>
    </submittedName>
</protein>
<dbReference type="InterPro" id="IPR013088">
    <property type="entry name" value="Znf_NHR/GATA"/>
</dbReference>
<accession>A0AAV1DFR3</accession>
<dbReference type="GO" id="GO:0006355">
    <property type="term" value="P:regulation of DNA-templated transcription"/>
    <property type="evidence" value="ECO:0007669"/>
    <property type="project" value="InterPro"/>
</dbReference>